<dbReference type="SUPFAM" id="SSF52266">
    <property type="entry name" value="SGNH hydrolase"/>
    <property type="match status" value="1"/>
</dbReference>
<dbReference type="EMBL" id="AGXW01000002">
    <property type="protein sequence ID" value="EKJ91845.1"/>
    <property type="molecule type" value="Genomic_DNA"/>
</dbReference>
<sequence>MYRIVCIWGWILFFTMKKNCFLLLFLCLHCVFYADAQIVYHDAARFPLFGKATGATAERYVRLPDSLQSICREPLWYLSRNSAGMSVRFRSNSTQIALKWESLNNFHMDHMADVGVRGLDLYCWDEKAKCWRFINSARPQLKLTESLVVGCMTPEMREYMVNLSLYDGVSSLAIGVDSLSVIEQPQLDLPCREKPVVMYGTSILQGGCASRPGMAHTNILSRRLNRECINLGFSGNAFLDLEVAEVMAAVDAGAYVLDFVPNVTVEQMEERLEQFYRIIRNKHPYTPIIFVEDPIFTSTHYDQRGAEILSKLNVSLREIFETLRAKKEKHIFYVSSEKMIGEDREGTVDAIHFTDLGMMRYADVLYPVLKRVIK</sequence>
<evidence type="ECO:0008006" key="5">
    <source>
        <dbReference type="Google" id="ProtNLM"/>
    </source>
</evidence>
<evidence type="ECO:0000259" key="1">
    <source>
        <dbReference type="Pfam" id="PF14606"/>
    </source>
</evidence>
<dbReference type="HOGENOM" id="CLU_064662_0_0_10"/>
<organism evidence="3 4">
    <name type="scientific">Bacteroides finegoldii CL09T03C10</name>
    <dbReference type="NCBI Taxonomy" id="997888"/>
    <lineage>
        <taxon>Bacteria</taxon>
        <taxon>Pseudomonadati</taxon>
        <taxon>Bacteroidota</taxon>
        <taxon>Bacteroidia</taxon>
        <taxon>Bacteroidales</taxon>
        <taxon>Bacteroidaceae</taxon>
        <taxon>Bacteroides</taxon>
    </lineage>
</organism>
<gene>
    <name evidence="3" type="ORF">HMPREF1057_00680</name>
</gene>
<dbReference type="AlphaFoldDB" id="K5CR47"/>
<name>K5CR47_9BACE</name>
<dbReference type="CDD" id="cd01844">
    <property type="entry name" value="SGNH_hydrolase_like_6"/>
    <property type="match status" value="1"/>
</dbReference>
<dbReference type="Gene3D" id="3.40.50.1110">
    <property type="entry name" value="SGNH hydrolase"/>
    <property type="match status" value="1"/>
</dbReference>
<dbReference type="Pfam" id="PF14607">
    <property type="entry name" value="GxDLY"/>
    <property type="match status" value="1"/>
</dbReference>
<accession>K5CR47</accession>
<dbReference type="Gene3D" id="2.60.120.260">
    <property type="entry name" value="Galactose-binding domain-like"/>
    <property type="match status" value="1"/>
</dbReference>
<proteinExistence type="predicted"/>
<dbReference type="InterPro" id="IPR013830">
    <property type="entry name" value="SGNH_hydro"/>
</dbReference>
<dbReference type="Pfam" id="PF14606">
    <property type="entry name" value="Lipase_GDSL_3"/>
    <property type="match status" value="1"/>
</dbReference>
<reference evidence="3 4" key="1">
    <citation type="submission" date="2012-02" db="EMBL/GenBank/DDBJ databases">
        <title>The Genome Sequence of Bacteroides finegoldii CL09T03C10.</title>
        <authorList>
            <consortium name="The Broad Institute Genome Sequencing Platform"/>
            <person name="Earl A."/>
            <person name="Ward D."/>
            <person name="Feldgarden M."/>
            <person name="Gevers D."/>
            <person name="Zitomersky N.L."/>
            <person name="Coyne M.J."/>
            <person name="Comstock L.E."/>
            <person name="Young S.K."/>
            <person name="Zeng Q."/>
            <person name="Gargeya S."/>
            <person name="Fitzgerald M."/>
            <person name="Haas B."/>
            <person name="Abouelleil A."/>
            <person name="Alvarado L."/>
            <person name="Arachchi H.M."/>
            <person name="Berlin A."/>
            <person name="Chapman S.B."/>
            <person name="Gearin G."/>
            <person name="Goldberg J."/>
            <person name="Griggs A."/>
            <person name="Gujja S."/>
            <person name="Hansen M."/>
            <person name="Heiman D."/>
            <person name="Howarth C."/>
            <person name="Larimer J."/>
            <person name="Lui A."/>
            <person name="MacDonald P.J.P."/>
            <person name="McCowen C."/>
            <person name="Montmayeur A."/>
            <person name="Murphy C."/>
            <person name="Neiman D."/>
            <person name="Pearson M."/>
            <person name="Priest M."/>
            <person name="Roberts A."/>
            <person name="Saif S."/>
            <person name="Shea T."/>
            <person name="Sisk P."/>
            <person name="Stolte C."/>
            <person name="Sykes S."/>
            <person name="Wortman J."/>
            <person name="Nusbaum C."/>
            <person name="Birren B."/>
        </authorList>
    </citation>
    <scope>NUCLEOTIDE SEQUENCE [LARGE SCALE GENOMIC DNA]</scope>
    <source>
        <strain evidence="3 4">CL09T03C10</strain>
    </source>
</reference>
<dbReference type="InterPro" id="IPR036514">
    <property type="entry name" value="SGNH_hydro_sf"/>
</dbReference>
<dbReference type="InterPro" id="IPR032740">
    <property type="entry name" value="GxDLY"/>
</dbReference>
<dbReference type="Proteomes" id="UP000007995">
    <property type="component" value="Unassembled WGS sequence"/>
</dbReference>
<evidence type="ECO:0000313" key="3">
    <source>
        <dbReference type="EMBL" id="EKJ91845.1"/>
    </source>
</evidence>
<feature type="domain" description="SGNH hydrolase-type esterase N-terminal" evidence="2">
    <location>
        <begin position="39"/>
        <end position="180"/>
    </location>
</feature>
<feature type="domain" description="SGNH hydrolase-type esterase" evidence="1">
    <location>
        <begin position="193"/>
        <end position="370"/>
    </location>
</feature>
<evidence type="ECO:0000259" key="2">
    <source>
        <dbReference type="Pfam" id="PF14607"/>
    </source>
</evidence>
<evidence type="ECO:0000313" key="4">
    <source>
        <dbReference type="Proteomes" id="UP000007995"/>
    </source>
</evidence>
<comment type="caution">
    <text evidence="3">The sequence shown here is derived from an EMBL/GenBank/DDBJ whole genome shotgun (WGS) entry which is preliminary data.</text>
</comment>
<dbReference type="GO" id="GO:0016788">
    <property type="term" value="F:hydrolase activity, acting on ester bonds"/>
    <property type="evidence" value="ECO:0007669"/>
    <property type="project" value="UniProtKB-ARBA"/>
</dbReference>
<protein>
    <recommendedName>
        <fullName evidence="5">SGNH hydrolase-type esterase domain-containing protein</fullName>
    </recommendedName>
</protein>